<feature type="region of interest" description="Disordered" evidence="1">
    <location>
        <begin position="1"/>
        <end position="34"/>
    </location>
</feature>
<proteinExistence type="predicted"/>
<name>A0A1P8JSL6_9BURK</name>
<evidence type="ECO:0000256" key="1">
    <source>
        <dbReference type="SAM" id="MobiDB-lite"/>
    </source>
</evidence>
<dbReference type="AlphaFoldDB" id="A0A1P8JSL6"/>
<protein>
    <submittedName>
        <fullName evidence="2">Uncharacterized protein</fullName>
    </submittedName>
</protein>
<dbReference type="Proteomes" id="UP000186609">
    <property type="component" value="Chromosome"/>
</dbReference>
<keyword evidence="3" id="KW-1185">Reference proteome</keyword>
<reference evidence="2 3" key="1">
    <citation type="submission" date="2017-01" db="EMBL/GenBank/DDBJ databases">
        <authorList>
            <person name="Mah S.A."/>
            <person name="Swanson W.J."/>
            <person name="Moy G.W."/>
            <person name="Vacquier V.D."/>
        </authorList>
    </citation>
    <scope>NUCLEOTIDE SEQUENCE [LARGE SCALE GENOMIC DNA]</scope>
    <source>
        <strain evidence="2 3">DCY110</strain>
    </source>
</reference>
<dbReference type="EMBL" id="CP019236">
    <property type="protein sequence ID" value="APW36711.1"/>
    <property type="molecule type" value="Genomic_DNA"/>
</dbReference>
<evidence type="ECO:0000313" key="3">
    <source>
        <dbReference type="Proteomes" id="UP000186609"/>
    </source>
</evidence>
<dbReference type="KEGG" id="rhy:RD110_05500"/>
<sequence>MPAWASLDAQARRPASRRLMPGGNGGTAAPTYANGRGGTSLESDFLARGAGCRLEYRGSFRAGVITYVEGALRIDFRHAHGGRCCRFFIELPDEAAWESATRTPLVRRDDIVDFVAETVRREEAGSWRYEIEPTRIRYD</sequence>
<organism evidence="2 3">
    <name type="scientific">Rhodoferax koreensis</name>
    <dbReference type="NCBI Taxonomy" id="1842727"/>
    <lineage>
        <taxon>Bacteria</taxon>
        <taxon>Pseudomonadati</taxon>
        <taxon>Pseudomonadota</taxon>
        <taxon>Betaproteobacteria</taxon>
        <taxon>Burkholderiales</taxon>
        <taxon>Comamonadaceae</taxon>
        <taxon>Rhodoferax</taxon>
    </lineage>
</organism>
<dbReference type="RefSeq" id="WP_076197434.1">
    <property type="nucleotide sequence ID" value="NZ_CP019236.1"/>
</dbReference>
<gene>
    <name evidence="2" type="ORF">RD110_05500</name>
</gene>
<evidence type="ECO:0000313" key="2">
    <source>
        <dbReference type="EMBL" id="APW36711.1"/>
    </source>
</evidence>
<accession>A0A1P8JSL6</accession>